<dbReference type="SUPFAM" id="SSF58104">
    <property type="entry name" value="Methyl-accepting chemotaxis protein (MCP) signaling domain"/>
    <property type="match status" value="1"/>
</dbReference>
<evidence type="ECO:0000313" key="3">
    <source>
        <dbReference type="EMBL" id="GGD91314.1"/>
    </source>
</evidence>
<organism evidence="3 4">
    <name type="scientific">Aureimonas endophytica</name>
    <dbReference type="NCBI Taxonomy" id="2027858"/>
    <lineage>
        <taxon>Bacteria</taxon>
        <taxon>Pseudomonadati</taxon>
        <taxon>Pseudomonadota</taxon>
        <taxon>Alphaproteobacteria</taxon>
        <taxon>Hyphomicrobiales</taxon>
        <taxon>Aurantimonadaceae</taxon>
        <taxon>Aureimonas</taxon>
    </lineage>
</organism>
<dbReference type="InterPro" id="IPR003399">
    <property type="entry name" value="Mce/MlaD"/>
</dbReference>
<dbReference type="Pfam" id="PF02470">
    <property type="entry name" value="MlaD"/>
    <property type="match status" value="1"/>
</dbReference>
<evidence type="ECO:0000259" key="2">
    <source>
        <dbReference type="Pfam" id="PF02470"/>
    </source>
</evidence>
<reference evidence="3" key="2">
    <citation type="submission" date="2020-09" db="EMBL/GenBank/DDBJ databases">
        <authorList>
            <person name="Sun Q."/>
            <person name="Zhou Y."/>
        </authorList>
    </citation>
    <scope>NUCLEOTIDE SEQUENCE</scope>
    <source>
        <strain evidence="3">CGMCC 1.15367</strain>
    </source>
</reference>
<comment type="caution">
    <text evidence="3">The sequence shown here is derived from an EMBL/GenBank/DDBJ whole genome shotgun (WGS) entry which is preliminary data.</text>
</comment>
<keyword evidence="1" id="KW-0812">Transmembrane</keyword>
<dbReference type="EMBL" id="BMIQ01000001">
    <property type="protein sequence ID" value="GGD91314.1"/>
    <property type="molecule type" value="Genomic_DNA"/>
</dbReference>
<dbReference type="PANTHER" id="PTHR36698">
    <property type="entry name" value="BLL5892 PROTEIN"/>
    <property type="match status" value="1"/>
</dbReference>
<gene>
    <name evidence="3" type="ORF">GCM10011390_07590</name>
</gene>
<sequence length="559" mass="58742">METRANYVLVGAFTVIVLIASMVFVYWSANVANQDNRVELLVRIEGSVNGLSVGSQVLFNGLRVGDVRGLRIDPNDPRTVIASTRVDGTTPITTSTRATIGFAGLTGQAFIELKGGSMNERNIIQYAQEQGAVPVIKADPSDVTDILATAKDIADRANNILSQFEAVVNDIGPAVRTTADNITATSQNIKVVTGTLAENSDEIGNFLQSAGRLADSANIVAQELPSTVRSVRGLVDSVDPNNVRRTLENVAAISQTLRDQSGSIAGIVDSVKTAAGSVGRVGDLIAENTPSVEKLLTNLGPLSDNATRVAENLNQTVNRANDILAGVDPGKVNQTIDSVSSFVAGLNEKTPTVQSILDGVDSAVKTVDLTIGNLNGTRQHVDQILAGINPQSVTRAVDNVSQATDNVARAADQVASLASDLGERRGDINEIISNVKQTSAKINVASSRLETVMASVDRFLNEDSTNGLVKTASTSLAAVQDAANKVGAAASNLNANIGPITASVQDFSTRGLGDVKNFVRAATDAVNRLGSAIDSFQANPQRLIFGGDEIKQYNGRNRR</sequence>
<keyword evidence="4" id="KW-1185">Reference proteome</keyword>
<dbReference type="Proteomes" id="UP000644699">
    <property type="component" value="Unassembled WGS sequence"/>
</dbReference>
<feature type="transmembrane region" description="Helical" evidence="1">
    <location>
        <begin position="7"/>
        <end position="27"/>
    </location>
</feature>
<reference evidence="3" key="1">
    <citation type="journal article" date="2014" name="Int. J. Syst. Evol. Microbiol.">
        <title>Complete genome sequence of Corynebacterium casei LMG S-19264T (=DSM 44701T), isolated from a smear-ripened cheese.</title>
        <authorList>
            <consortium name="US DOE Joint Genome Institute (JGI-PGF)"/>
            <person name="Walter F."/>
            <person name="Albersmeier A."/>
            <person name="Kalinowski J."/>
            <person name="Ruckert C."/>
        </authorList>
    </citation>
    <scope>NUCLEOTIDE SEQUENCE</scope>
    <source>
        <strain evidence="3">CGMCC 1.15367</strain>
    </source>
</reference>
<keyword evidence="1" id="KW-0472">Membrane</keyword>
<protein>
    <submittedName>
        <fullName evidence="3">Organic solvent ABC transporter substrate-binding protein</fullName>
    </submittedName>
</protein>
<keyword evidence="1" id="KW-1133">Transmembrane helix</keyword>
<dbReference type="RefSeq" id="WP_188906859.1">
    <property type="nucleotide sequence ID" value="NZ_BMIQ01000001.1"/>
</dbReference>
<evidence type="ECO:0000313" key="4">
    <source>
        <dbReference type="Proteomes" id="UP000644699"/>
    </source>
</evidence>
<dbReference type="Gene3D" id="1.10.287.950">
    <property type="entry name" value="Methyl-accepting chemotaxis protein"/>
    <property type="match status" value="1"/>
</dbReference>
<dbReference type="PANTHER" id="PTHR36698:SF2">
    <property type="entry name" value="MCE_MLAD DOMAIN-CONTAINING PROTEIN"/>
    <property type="match status" value="1"/>
</dbReference>
<dbReference type="AlphaFoldDB" id="A0A916ZF32"/>
<feature type="domain" description="Mce/MlaD" evidence="2">
    <location>
        <begin position="46"/>
        <end position="116"/>
    </location>
</feature>
<accession>A0A916ZF32</accession>
<evidence type="ECO:0000256" key="1">
    <source>
        <dbReference type="SAM" id="Phobius"/>
    </source>
</evidence>
<name>A0A916ZF32_9HYPH</name>
<proteinExistence type="predicted"/>